<evidence type="ECO:0000256" key="4">
    <source>
        <dbReference type="SAM" id="MobiDB-lite"/>
    </source>
</evidence>
<feature type="compositionally biased region" description="Basic and acidic residues" evidence="4">
    <location>
        <begin position="25"/>
        <end position="39"/>
    </location>
</feature>
<organism evidence="5 6">
    <name type="scientific">Salinomyces thailandicus</name>
    <dbReference type="NCBI Taxonomy" id="706561"/>
    <lineage>
        <taxon>Eukaryota</taxon>
        <taxon>Fungi</taxon>
        <taxon>Dikarya</taxon>
        <taxon>Ascomycota</taxon>
        <taxon>Pezizomycotina</taxon>
        <taxon>Dothideomycetes</taxon>
        <taxon>Dothideomycetidae</taxon>
        <taxon>Mycosphaerellales</taxon>
        <taxon>Teratosphaeriaceae</taxon>
        <taxon>Salinomyces</taxon>
    </lineage>
</organism>
<dbReference type="OrthoDB" id="297219at2759"/>
<keyword evidence="6" id="KW-1185">Reference proteome</keyword>
<evidence type="ECO:0008006" key="7">
    <source>
        <dbReference type="Google" id="ProtNLM"/>
    </source>
</evidence>
<evidence type="ECO:0000313" key="5">
    <source>
        <dbReference type="EMBL" id="TKA26603.1"/>
    </source>
</evidence>
<keyword evidence="3" id="KW-0539">Nucleus</keyword>
<gene>
    <name evidence="5" type="ORF">B0A50_04711</name>
</gene>
<dbReference type="Pfam" id="PF08424">
    <property type="entry name" value="NRDE-2"/>
    <property type="match status" value="1"/>
</dbReference>
<reference evidence="5 6" key="1">
    <citation type="submission" date="2017-03" db="EMBL/GenBank/DDBJ databases">
        <title>Genomes of endolithic fungi from Antarctica.</title>
        <authorList>
            <person name="Coleine C."/>
            <person name="Masonjones S."/>
            <person name="Stajich J.E."/>
        </authorList>
    </citation>
    <scope>NUCLEOTIDE SEQUENCE [LARGE SCALE GENOMIC DNA]</scope>
    <source>
        <strain evidence="5 6">CCFEE 6315</strain>
    </source>
</reference>
<dbReference type="InterPro" id="IPR013633">
    <property type="entry name" value="NRDE-2"/>
</dbReference>
<evidence type="ECO:0000313" key="6">
    <source>
        <dbReference type="Proteomes" id="UP000308549"/>
    </source>
</evidence>
<feature type="region of interest" description="Disordered" evidence="4">
    <location>
        <begin position="1"/>
        <end position="91"/>
    </location>
</feature>
<dbReference type="PANTHER" id="PTHR13471:SF0">
    <property type="entry name" value="NUCLEAR EXOSOME REGULATOR NRDE2"/>
    <property type="match status" value="1"/>
</dbReference>
<evidence type="ECO:0000256" key="1">
    <source>
        <dbReference type="ARBA" id="ARBA00004123"/>
    </source>
</evidence>
<dbReference type="Gene3D" id="1.25.40.10">
    <property type="entry name" value="Tetratricopeptide repeat domain"/>
    <property type="match status" value="1"/>
</dbReference>
<dbReference type="PANTHER" id="PTHR13471">
    <property type="entry name" value="TETRATRICOPEPTIDE-LIKE HELICAL"/>
    <property type="match status" value="1"/>
</dbReference>
<comment type="subcellular location">
    <subcellularLocation>
        <location evidence="1">Nucleus</location>
    </subcellularLocation>
</comment>
<accession>A0A4U0TW48</accession>
<sequence>MSQNEKGAIPKFGSFKPKVSAAKAESSRSDKERPHERRSVGHRHRTKVADETPAPSRERQSSSRRLQNHYERRHSSRDGHHSLYPNPNSERQPVVLVGDELEESDLFIVDRRGDAKNVEFGSLHRYSIPSYHRIGYGRLIGQLPSVRIDRDESTEKQTVLSQAGRGGRSDVGRLKSASAARQSEKDLRIITADSQSKDDVGAQSDFLSFRTHRKRKRDHDTVDFGSTVDFRSIEGWAKPSDEPQDGDLRLASDTDSERESVQTDLQTRQQNAVLTRQTKERPLELEPWLALIDHQASVICPGTDTTRLTSNQKRTVADVRLSIYDQALKHITPDKPGYERLVSAMMEERMLVWETSRLTKKWMELLKALPTSIDLWMKYLDFVQTRHSDFKFDECKAAFIRCLEILHAARTRSTSESDRIASAQIDVFLRYTAFIRDAGFDEVAYGLWQALLEYHFFKPADTQHDETGTGALEDFWDSDVPRLGEAGAQGWSQYAKSGGRSSRMVQSAEMGTINAKQPFLSFAEQEVQLQPALHLSASANDDAAMADPFRLVMFSDLKDAVPHLMDDLPPALLTNAFLAFMHLPSLPVCGVAAHAGNWSADIFLNTSPTHSSNDGASRNISSTTLHLFGDAFDSFHDRTTTSESSFRETVDFVDMVLDNVVAAQPGDNVLAEYYIAFRTRMFGPDALKTAKKLLKVRSSSLRLYNAYALAEARVGKGLSRADEVRATALKMIDNFDEDVRDEGVLLWHCSIMAKVASGDEKIALRLLGAMSDGGHDLTAIAKADATISVPQRLKTVQYLEQRWDQMLYLRRFELAICLAECHTWFEYLVNQRSLDAALRTVEKYRTRLSRTGSKSADELMHQVQATLMRHHIDHHRPYKPATIRSKLAESIKSFPSNTMFLDLYALVQRHFQIEDRLRASLHSETRVKMETNLVGWSSIITEELRRCRELDGGGNEHIVRSTFARALLEPSSPVKHSLALWTQWFVFEHPHLRPRAASEVQRQGSLVRAKQVFLDGLRHLPWAKAWVVKGLQTFSKYGGMSRKELRQVYDVLVERELRIRVAGEEMEEVVAAIDDEV</sequence>
<evidence type="ECO:0000256" key="2">
    <source>
        <dbReference type="ARBA" id="ARBA00009265"/>
    </source>
</evidence>
<dbReference type="GO" id="GO:1902369">
    <property type="term" value="P:negative regulation of RNA catabolic process"/>
    <property type="evidence" value="ECO:0007669"/>
    <property type="project" value="TreeGrafter"/>
</dbReference>
<feature type="compositionally biased region" description="Basic and acidic residues" evidence="4">
    <location>
        <begin position="246"/>
        <end position="261"/>
    </location>
</feature>
<proteinExistence type="inferred from homology"/>
<dbReference type="GO" id="GO:0071013">
    <property type="term" value="C:catalytic step 2 spliceosome"/>
    <property type="evidence" value="ECO:0007669"/>
    <property type="project" value="TreeGrafter"/>
</dbReference>
<protein>
    <recommendedName>
        <fullName evidence="7">DUF1740-domain-containing protein</fullName>
    </recommendedName>
</protein>
<dbReference type="InterPro" id="IPR011990">
    <property type="entry name" value="TPR-like_helical_dom_sf"/>
</dbReference>
<evidence type="ECO:0000256" key="3">
    <source>
        <dbReference type="ARBA" id="ARBA00023242"/>
    </source>
</evidence>
<comment type="caution">
    <text evidence="5">The sequence shown here is derived from an EMBL/GenBank/DDBJ whole genome shotgun (WGS) entry which is preliminary data.</text>
</comment>
<dbReference type="AlphaFoldDB" id="A0A4U0TW48"/>
<dbReference type="Proteomes" id="UP000308549">
    <property type="component" value="Unassembled WGS sequence"/>
</dbReference>
<feature type="region of interest" description="Disordered" evidence="4">
    <location>
        <begin position="235"/>
        <end position="267"/>
    </location>
</feature>
<dbReference type="EMBL" id="NAJL01000027">
    <property type="protein sequence ID" value="TKA26603.1"/>
    <property type="molecule type" value="Genomic_DNA"/>
</dbReference>
<comment type="similarity">
    <text evidence="2">Belongs to the NRDE2 family.</text>
</comment>
<feature type="region of interest" description="Disordered" evidence="4">
    <location>
        <begin position="151"/>
        <end position="173"/>
    </location>
</feature>
<name>A0A4U0TW48_9PEZI</name>
<dbReference type="GO" id="GO:0031048">
    <property type="term" value="P:regulatory ncRNA-mediated heterochromatin formation"/>
    <property type="evidence" value="ECO:0007669"/>
    <property type="project" value="TreeGrafter"/>
</dbReference>